<dbReference type="Gene3D" id="1.25.40.10">
    <property type="entry name" value="Tetratricopeptide repeat domain"/>
    <property type="match status" value="6"/>
</dbReference>
<dbReference type="Proteomes" id="UP000243459">
    <property type="component" value="Chromosome 3"/>
</dbReference>
<dbReference type="Pfam" id="PF13812">
    <property type="entry name" value="PPR_3"/>
    <property type="match status" value="1"/>
</dbReference>
<feature type="repeat" description="PPR" evidence="3">
    <location>
        <begin position="411"/>
        <end position="445"/>
    </location>
</feature>
<dbReference type="Gramene" id="ONK76484">
    <property type="protein sequence ID" value="ONK76484"/>
    <property type="gene ID" value="A4U43_C03F28560"/>
</dbReference>
<keyword evidence="5" id="KW-1185">Reference proteome</keyword>
<dbReference type="OMA" id="FIIEVYI"/>
<protein>
    <recommendedName>
        <fullName evidence="6">Pentacotripeptide-repeat region of PRORP domain-containing protein</fullName>
    </recommendedName>
</protein>
<dbReference type="InterPro" id="IPR002885">
    <property type="entry name" value="PPR_rpt"/>
</dbReference>
<evidence type="ECO:0008006" key="6">
    <source>
        <dbReference type="Google" id="ProtNLM"/>
    </source>
</evidence>
<feature type="repeat" description="PPR" evidence="3">
    <location>
        <begin position="238"/>
        <end position="273"/>
    </location>
</feature>
<feature type="repeat" description="PPR" evidence="3">
    <location>
        <begin position="97"/>
        <end position="131"/>
    </location>
</feature>
<feature type="repeat" description="PPR" evidence="3">
    <location>
        <begin position="168"/>
        <end position="202"/>
    </location>
</feature>
<accession>A0A5P1FEJ9</accession>
<dbReference type="NCBIfam" id="TIGR00756">
    <property type="entry name" value="PPR"/>
    <property type="match status" value="8"/>
</dbReference>
<feature type="repeat" description="PPR" evidence="3">
    <location>
        <begin position="344"/>
        <end position="378"/>
    </location>
</feature>
<feature type="repeat" description="PPR" evidence="3">
    <location>
        <begin position="274"/>
        <end position="308"/>
    </location>
</feature>
<sequence>MRLPPSTRKTAAFFIKISLHRPQNPRPFSSDQTLIAKFSYAVNRFSQIPPPVSPQISSRPQNPFEFNALMQDFALSGNLSQVLRVFREMKSLHCNPDLVCYSTMVDSLVAANRPREALAVFAEVIVLGMGPDLACFTILVKLYSCCLKEFDVAYEIMGWMVKCGTDPDVVTYSTLIAGLCWDCRVEEALGVLDWMLELNCVPNVHTCTPIVQAYCSIGKLDNARRFMGTMERIGCLPNIVTYNVLIDALCKMEAFDEVERVLGECSTMKGCEPDEVSYSVYMDGLCKSGMVREAFEVLEVMIEKGLRPNAVTLNILLDCLCRGSRVWESMCLLEKSAELKWDVSVVNYNTVMRRLCDVRGFSAVLKLFNDMLKKGIDANTRSFSILIYCLCKAGKFRLAMSVLNSKGFVANVVTYTTLIHHFYVAGEMDEVYNLFNKMDEEKVSPNVVTFSIMINCFCQQGKFLEAMKCFQRSLKDGFSPHLAALLIDGLVTGGKIRDVLNLIERIREWGLTVDFCIFRSLIRAFCRMGCCQSGEIYTVCNILDKMLRKR</sequence>
<evidence type="ECO:0000313" key="5">
    <source>
        <dbReference type="Proteomes" id="UP000243459"/>
    </source>
</evidence>
<feature type="repeat" description="PPR" evidence="3">
    <location>
        <begin position="446"/>
        <end position="480"/>
    </location>
</feature>
<dbReference type="InterPro" id="IPR050667">
    <property type="entry name" value="PPR-containing_protein"/>
</dbReference>
<comment type="similarity">
    <text evidence="1">Belongs to the PPR family. P subfamily.</text>
</comment>
<evidence type="ECO:0000313" key="4">
    <source>
        <dbReference type="EMBL" id="ONK76484.1"/>
    </source>
</evidence>
<gene>
    <name evidence="4" type="ORF">A4U43_C03F28560</name>
</gene>
<dbReference type="InterPro" id="IPR011990">
    <property type="entry name" value="TPR-like_helical_dom_sf"/>
</dbReference>
<dbReference type="OrthoDB" id="185373at2759"/>
<evidence type="ECO:0000256" key="2">
    <source>
        <dbReference type="ARBA" id="ARBA00022737"/>
    </source>
</evidence>
<dbReference type="Pfam" id="PF13041">
    <property type="entry name" value="PPR_2"/>
    <property type="match status" value="5"/>
</dbReference>
<feature type="repeat" description="PPR" evidence="3">
    <location>
        <begin position="62"/>
        <end position="96"/>
    </location>
</feature>
<dbReference type="EMBL" id="CM007383">
    <property type="protein sequence ID" value="ONK76484.1"/>
    <property type="molecule type" value="Genomic_DNA"/>
</dbReference>
<evidence type="ECO:0000256" key="3">
    <source>
        <dbReference type="PROSITE-ProRule" id="PRU00708"/>
    </source>
</evidence>
<name>A0A5P1FEJ9_ASPOF</name>
<dbReference type="PANTHER" id="PTHR47939:SF15">
    <property type="entry name" value="PENTACOTRIPEPTIDE-REPEAT REGION OF PRORP DOMAIN-CONTAINING PROTEIN"/>
    <property type="match status" value="1"/>
</dbReference>
<dbReference type="PANTHER" id="PTHR47939">
    <property type="entry name" value="MEMBRANE-ASSOCIATED SALT-INDUCIBLE PROTEIN-LIKE"/>
    <property type="match status" value="1"/>
</dbReference>
<proteinExistence type="inferred from homology"/>
<reference evidence="5" key="1">
    <citation type="journal article" date="2017" name="Nat. Commun.">
        <title>The asparagus genome sheds light on the origin and evolution of a young Y chromosome.</title>
        <authorList>
            <person name="Harkess A."/>
            <person name="Zhou J."/>
            <person name="Xu C."/>
            <person name="Bowers J.E."/>
            <person name="Van der Hulst R."/>
            <person name="Ayyampalayam S."/>
            <person name="Mercati F."/>
            <person name="Riccardi P."/>
            <person name="McKain M.R."/>
            <person name="Kakrana A."/>
            <person name="Tang H."/>
            <person name="Ray J."/>
            <person name="Groenendijk J."/>
            <person name="Arikit S."/>
            <person name="Mathioni S.M."/>
            <person name="Nakano M."/>
            <person name="Shan H."/>
            <person name="Telgmann-Rauber A."/>
            <person name="Kanno A."/>
            <person name="Yue Z."/>
            <person name="Chen H."/>
            <person name="Li W."/>
            <person name="Chen Y."/>
            <person name="Xu X."/>
            <person name="Zhang Y."/>
            <person name="Luo S."/>
            <person name="Chen H."/>
            <person name="Gao J."/>
            <person name="Mao Z."/>
            <person name="Pires J.C."/>
            <person name="Luo M."/>
            <person name="Kudrna D."/>
            <person name="Wing R.A."/>
            <person name="Meyers B.C."/>
            <person name="Yi K."/>
            <person name="Kong H."/>
            <person name="Lavrijsen P."/>
            <person name="Sunseri F."/>
            <person name="Falavigna A."/>
            <person name="Ye Y."/>
            <person name="Leebens-Mack J.H."/>
            <person name="Chen G."/>
        </authorList>
    </citation>
    <scope>NUCLEOTIDE SEQUENCE [LARGE SCALE GENOMIC DNA]</scope>
    <source>
        <strain evidence="5">cv. DH0086</strain>
    </source>
</reference>
<feature type="repeat" description="PPR" evidence="3">
    <location>
        <begin position="203"/>
        <end position="237"/>
    </location>
</feature>
<dbReference type="AlphaFoldDB" id="A0A5P1FEJ9"/>
<dbReference type="PROSITE" id="PS51375">
    <property type="entry name" value="PPR"/>
    <property type="match status" value="9"/>
</dbReference>
<keyword evidence="2" id="KW-0677">Repeat</keyword>
<organism evidence="4 5">
    <name type="scientific">Asparagus officinalis</name>
    <name type="common">Garden asparagus</name>
    <dbReference type="NCBI Taxonomy" id="4686"/>
    <lineage>
        <taxon>Eukaryota</taxon>
        <taxon>Viridiplantae</taxon>
        <taxon>Streptophyta</taxon>
        <taxon>Embryophyta</taxon>
        <taxon>Tracheophyta</taxon>
        <taxon>Spermatophyta</taxon>
        <taxon>Magnoliopsida</taxon>
        <taxon>Liliopsida</taxon>
        <taxon>Asparagales</taxon>
        <taxon>Asparagaceae</taxon>
        <taxon>Asparagoideae</taxon>
        <taxon>Asparagus</taxon>
    </lineage>
</organism>
<evidence type="ECO:0000256" key="1">
    <source>
        <dbReference type="ARBA" id="ARBA00007626"/>
    </source>
</evidence>